<dbReference type="EMBL" id="CP003322">
    <property type="protein sequence ID" value="AFC43755.1"/>
    <property type="molecule type" value="Genomic_DNA"/>
</dbReference>
<organism evidence="1 2">
    <name type="scientific">Mycobacterium intracellulare (strain ATCC 13950 / DSM 43223 / JCM 6384 / NCTC 13025 / 3600)</name>
    <dbReference type="NCBI Taxonomy" id="487521"/>
    <lineage>
        <taxon>Bacteria</taxon>
        <taxon>Bacillati</taxon>
        <taxon>Actinomycetota</taxon>
        <taxon>Actinomycetes</taxon>
        <taxon>Mycobacteriales</taxon>
        <taxon>Mycobacteriaceae</taxon>
        <taxon>Mycobacterium</taxon>
        <taxon>Mycobacterium avium complex (MAC)</taxon>
    </lineage>
</organism>
<dbReference type="AlphaFoldDB" id="H8IL53"/>
<proteinExistence type="predicted"/>
<accession>H8IL53</accession>
<dbReference type="Proteomes" id="UP000008004">
    <property type="component" value="Chromosome"/>
</dbReference>
<gene>
    <name evidence="1" type="ordered locus">OCU_25360</name>
</gene>
<evidence type="ECO:0000313" key="1">
    <source>
        <dbReference type="EMBL" id="AFC43755.1"/>
    </source>
</evidence>
<protein>
    <submittedName>
        <fullName evidence="1">Uncharacterized protein</fullName>
    </submittedName>
</protein>
<dbReference type="HOGENOM" id="CLU_205911_0_0_11"/>
<name>H8IL53_MYCIA</name>
<reference evidence="1 2" key="1">
    <citation type="journal article" date="2012" name="J. Bacteriol.">
        <title>Complete genome sequence of Mycobacterium intracellulare strain ATCC 13950T.</title>
        <authorList>
            <person name="Kim B.J."/>
            <person name="Choi B.S."/>
            <person name="Lim J.S."/>
            <person name="Choi I.Y."/>
            <person name="Lee J.H."/>
            <person name="Chun J."/>
            <person name="Kook Y.H."/>
            <person name="Kim B.J."/>
        </authorList>
    </citation>
    <scope>NUCLEOTIDE SEQUENCE [LARGE SCALE GENOMIC DNA]</scope>
    <source>
        <strain evidence="2">ATCC 13950 / DSM 43223 / JCM 6384 / NCTC 13025 / 3600</strain>
    </source>
</reference>
<dbReference type="KEGG" id="mia:OCU_25360"/>
<dbReference type="PATRIC" id="fig|487521.10.peg.2551"/>
<sequence length="52" mass="5756">MQPLRCQRVHRWRASGFDVLWLCGCVSRFVDASIMPRIARAGAIAPCVSAPV</sequence>
<evidence type="ECO:0000313" key="2">
    <source>
        <dbReference type="Proteomes" id="UP000008004"/>
    </source>
</evidence>